<accession>A0AAV2M8K0</accession>
<evidence type="ECO:0000313" key="2">
    <source>
        <dbReference type="EMBL" id="CAL1609659.1"/>
    </source>
</evidence>
<gene>
    <name evidence="2" type="ORF">KC01_LOCUS36356</name>
</gene>
<evidence type="ECO:0000256" key="1">
    <source>
        <dbReference type="SAM" id="MobiDB-lite"/>
    </source>
</evidence>
<feature type="compositionally biased region" description="Polar residues" evidence="1">
    <location>
        <begin position="1"/>
        <end position="11"/>
    </location>
</feature>
<name>A0AAV2M8K0_KNICA</name>
<feature type="compositionally biased region" description="Low complexity" evidence="1">
    <location>
        <begin position="72"/>
        <end position="88"/>
    </location>
</feature>
<reference evidence="2 3" key="1">
    <citation type="submission" date="2024-04" db="EMBL/GenBank/DDBJ databases">
        <authorList>
            <person name="Waldvogel A.-M."/>
            <person name="Schoenle A."/>
        </authorList>
    </citation>
    <scope>NUCLEOTIDE SEQUENCE [LARGE SCALE GENOMIC DNA]</scope>
</reference>
<organism evidence="2 3">
    <name type="scientific">Knipowitschia caucasica</name>
    <name type="common">Caucasian dwarf goby</name>
    <name type="synonym">Pomatoschistus caucasicus</name>
    <dbReference type="NCBI Taxonomy" id="637954"/>
    <lineage>
        <taxon>Eukaryota</taxon>
        <taxon>Metazoa</taxon>
        <taxon>Chordata</taxon>
        <taxon>Craniata</taxon>
        <taxon>Vertebrata</taxon>
        <taxon>Euteleostomi</taxon>
        <taxon>Actinopterygii</taxon>
        <taxon>Neopterygii</taxon>
        <taxon>Teleostei</taxon>
        <taxon>Neoteleostei</taxon>
        <taxon>Acanthomorphata</taxon>
        <taxon>Gobiaria</taxon>
        <taxon>Gobiiformes</taxon>
        <taxon>Gobioidei</taxon>
        <taxon>Gobiidae</taxon>
        <taxon>Gobiinae</taxon>
        <taxon>Knipowitschia</taxon>
    </lineage>
</organism>
<feature type="region of interest" description="Disordered" evidence="1">
    <location>
        <begin position="49"/>
        <end position="123"/>
    </location>
</feature>
<keyword evidence="3" id="KW-1185">Reference proteome</keyword>
<sequence length="185" mass="19626">MLARALQSQALQFSQTTPSTPISPPQCPTPFNTNPLIFMSPHLPTIPSVLTPPSLPQPPSPLSLPKIPQDPPSQCSLIPSSPSSRPSSAHLSHHTPPITPPRNLSCIVLPHPPPSNSLQSRDSCASSAISRRIALSILRSSLSSSNFTFSDPASTSSSSDRHSPVSSFQSLSTLSNPILHLSSFM</sequence>
<feature type="region of interest" description="Disordered" evidence="1">
    <location>
        <begin position="149"/>
        <end position="168"/>
    </location>
</feature>
<dbReference type="Proteomes" id="UP001497482">
    <property type="component" value="Chromosome 6"/>
</dbReference>
<feature type="compositionally biased region" description="Low complexity" evidence="1">
    <location>
        <begin position="149"/>
        <end position="158"/>
    </location>
</feature>
<protein>
    <submittedName>
        <fullName evidence="2">Uncharacterized protein</fullName>
    </submittedName>
</protein>
<feature type="region of interest" description="Disordered" evidence="1">
    <location>
        <begin position="1"/>
        <end position="31"/>
    </location>
</feature>
<proteinExistence type="predicted"/>
<feature type="compositionally biased region" description="Pro residues" evidence="1">
    <location>
        <begin position="53"/>
        <end position="62"/>
    </location>
</feature>
<dbReference type="AlphaFoldDB" id="A0AAV2M8K0"/>
<evidence type="ECO:0000313" key="3">
    <source>
        <dbReference type="Proteomes" id="UP001497482"/>
    </source>
</evidence>
<dbReference type="EMBL" id="OZ035828">
    <property type="protein sequence ID" value="CAL1609659.1"/>
    <property type="molecule type" value="Genomic_DNA"/>
</dbReference>